<organism evidence="3 4">
    <name type="scientific">Funneliformis geosporum</name>
    <dbReference type="NCBI Taxonomy" id="1117311"/>
    <lineage>
        <taxon>Eukaryota</taxon>
        <taxon>Fungi</taxon>
        <taxon>Fungi incertae sedis</taxon>
        <taxon>Mucoromycota</taxon>
        <taxon>Glomeromycotina</taxon>
        <taxon>Glomeromycetes</taxon>
        <taxon>Glomerales</taxon>
        <taxon>Glomeraceae</taxon>
        <taxon>Funneliformis</taxon>
    </lineage>
</organism>
<proteinExistence type="predicted"/>
<accession>A0A9W4WRW5</accession>
<dbReference type="InterPro" id="IPR059179">
    <property type="entry name" value="MLKL-like_MCAfunc"/>
</dbReference>
<dbReference type="PROSITE" id="PS00109">
    <property type="entry name" value="PROTEIN_KINASE_TYR"/>
    <property type="match status" value="1"/>
</dbReference>
<evidence type="ECO:0000313" key="4">
    <source>
        <dbReference type="Proteomes" id="UP001153678"/>
    </source>
</evidence>
<dbReference type="SUPFAM" id="SSF56112">
    <property type="entry name" value="Protein kinase-like (PK-like)"/>
    <property type="match status" value="1"/>
</dbReference>
<dbReference type="SUPFAM" id="SSF81901">
    <property type="entry name" value="HCP-like"/>
    <property type="match status" value="1"/>
</dbReference>
<evidence type="ECO:0000313" key="3">
    <source>
        <dbReference type="EMBL" id="CAI2174344.1"/>
    </source>
</evidence>
<dbReference type="InterPro" id="IPR011990">
    <property type="entry name" value="TPR-like_helical_dom_sf"/>
</dbReference>
<dbReference type="Gene3D" id="1.10.510.10">
    <property type="entry name" value="Transferase(Phosphotransferase) domain 1"/>
    <property type="match status" value="1"/>
</dbReference>
<protein>
    <submittedName>
        <fullName evidence="3">12945_t:CDS:1</fullName>
    </submittedName>
</protein>
<dbReference type="Pfam" id="PF07714">
    <property type="entry name" value="PK_Tyr_Ser-Thr"/>
    <property type="match status" value="1"/>
</dbReference>
<evidence type="ECO:0000256" key="1">
    <source>
        <dbReference type="SAM" id="MobiDB-lite"/>
    </source>
</evidence>
<dbReference type="InterPro" id="IPR000719">
    <property type="entry name" value="Prot_kinase_dom"/>
</dbReference>
<feature type="domain" description="Protein kinase" evidence="2">
    <location>
        <begin position="319"/>
        <end position="611"/>
    </location>
</feature>
<dbReference type="EMBL" id="CAMKVN010001199">
    <property type="protein sequence ID" value="CAI2174344.1"/>
    <property type="molecule type" value="Genomic_DNA"/>
</dbReference>
<dbReference type="InterPro" id="IPR001245">
    <property type="entry name" value="Ser-Thr/Tyr_kinase_cat_dom"/>
</dbReference>
<dbReference type="Gene3D" id="1.20.930.20">
    <property type="entry name" value="Adaptor protein Cbl, N-terminal domain"/>
    <property type="match status" value="1"/>
</dbReference>
<dbReference type="GO" id="GO:0005524">
    <property type="term" value="F:ATP binding"/>
    <property type="evidence" value="ECO:0007669"/>
    <property type="project" value="InterPro"/>
</dbReference>
<dbReference type="PANTHER" id="PTHR44329">
    <property type="entry name" value="SERINE/THREONINE-PROTEIN KINASE TNNI3K-RELATED"/>
    <property type="match status" value="1"/>
</dbReference>
<keyword evidence="4" id="KW-1185">Reference proteome</keyword>
<evidence type="ECO:0000259" key="2">
    <source>
        <dbReference type="PROSITE" id="PS50011"/>
    </source>
</evidence>
<dbReference type="SMART" id="SM00671">
    <property type="entry name" value="SEL1"/>
    <property type="match status" value="3"/>
</dbReference>
<dbReference type="Pfam" id="PF08238">
    <property type="entry name" value="Sel1"/>
    <property type="match status" value="2"/>
</dbReference>
<name>A0A9W4WRW5_9GLOM</name>
<comment type="caution">
    <text evidence="3">The sequence shown here is derived from an EMBL/GenBank/DDBJ whole genome shotgun (WGS) entry which is preliminary data.</text>
</comment>
<dbReference type="CDD" id="cd21037">
    <property type="entry name" value="MLKL_NTD"/>
    <property type="match status" value="1"/>
</dbReference>
<dbReference type="InterPro" id="IPR011009">
    <property type="entry name" value="Kinase-like_dom_sf"/>
</dbReference>
<gene>
    <name evidence="3" type="ORF">FWILDA_LOCUS6545</name>
</gene>
<feature type="region of interest" description="Disordered" evidence="1">
    <location>
        <begin position="631"/>
        <end position="650"/>
    </location>
</feature>
<dbReference type="AlphaFoldDB" id="A0A9W4WRW5"/>
<sequence length="828" mass="95725">MHFLWKGEDDFTSAPRLEGWFEMNVWAHLVDPAFRGMEIKLVREEVQSLSSRNRKNFERTITNNRLKFGAIEAGRNWEETNGTKFLTDSLKMCKMLKDMINELANECNMKEAVWIDNGKDALNGTVEIANSVVTVGEALNIAKGTLQCIGTAADAITPFIPLIGAATTIISEIIHIYQQAAYNKNIVSALYDRTKLAEFAIDTLQRRKKLHEKDFRNQEWYNAFNRFVDVLKEIKIFVKEVSSLRGYKKYFKSFTVKERFEALTNSYDIVMKDLNFTMAVANEEQRQYDNECLMDDFLETIEGGIVTNDNKLNIVLEELRLMKISIESGKGPITMAKQIEENEITDPYVNETTDYRGSNRHIVRRQYKTTIEVACKPFELNKEDKDEYKKKQGQLAILSKLSECTNILKFYGLANLNGQNNMILEWAHYGNLKEVYDHYDIPWMRKLHIATDICRAITFLQSVDIFHHDLRCENVMLTRNLEPKLTNFEYARSKNATTSSIGDLMKIVHWLAPEKMRDRSTRYNIKCEIFSFGMLLWELTFEKTPYQGWDMERVEGHVKAGKREKITFGPVDNDRELEIQKVLEQVITGAWKANPEERICLVKLFNTLEQLQSENKNLMEHSCNTNLLPQKSLDLDGSSTPPPPPDSDADVELPDFEDFTLDFGISTVISFEEGVKAHKEGKFDKAWECFEYHADNGNANAKYWMAYYLWEGKFIEKNCEEAAKLFKEAADEGIADAQLRYAFTFQNKLNKKRYREEFIKYLTLAADGGNQSAQYNLGDVLFNKKLLMNDRQKGINYLKLAALQNHPNAIKMLEKHKISFADGPKLEN</sequence>
<dbReference type="PROSITE" id="PS50011">
    <property type="entry name" value="PROTEIN_KINASE_DOM"/>
    <property type="match status" value="1"/>
</dbReference>
<reference evidence="3" key="1">
    <citation type="submission" date="2022-08" db="EMBL/GenBank/DDBJ databases">
        <authorList>
            <person name="Kallberg Y."/>
            <person name="Tangrot J."/>
            <person name="Rosling A."/>
        </authorList>
    </citation>
    <scope>NUCLEOTIDE SEQUENCE</scope>
    <source>
        <strain evidence="3">Wild A</strain>
    </source>
</reference>
<dbReference type="OrthoDB" id="2314769at2759"/>
<dbReference type="InterPro" id="IPR006597">
    <property type="entry name" value="Sel1-like"/>
</dbReference>
<dbReference type="Proteomes" id="UP001153678">
    <property type="component" value="Unassembled WGS sequence"/>
</dbReference>
<dbReference type="GO" id="GO:0007166">
    <property type="term" value="P:cell surface receptor signaling pathway"/>
    <property type="evidence" value="ECO:0007669"/>
    <property type="project" value="InterPro"/>
</dbReference>
<dbReference type="InterPro" id="IPR008266">
    <property type="entry name" value="Tyr_kinase_AS"/>
</dbReference>
<dbReference type="InterPro" id="IPR051681">
    <property type="entry name" value="Ser/Thr_Kinases-Pseudokinases"/>
</dbReference>
<dbReference type="GO" id="GO:0004674">
    <property type="term" value="F:protein serine/threonine kinase activity"/>
    <property type="evidence" value="ECO:0007669"/>
    <property type="project" value="TreeGrafter"/>
</dbReference>
<dbReference type="Gene3D" id="1.25.40.10">
    <property type="entry name" value="Tetratricopeptide repeat domain"/>
    <property type="match status" value="1"/>
</dbReference>
<dbReference type="InterPro" id="IPR036537">
    <property type="entry name" value="Adaptor_Cbl_N_dom_sf"/>
</dbReference>